<name>A0A830FXB3_HALAR</name>
<gene>
    <name evidence="1" type="ORF">GCM10009006_34650</name>
</gene>
<comment type="caution">
    <text evidence="1">The sequence shown here is derived from an EMBL/GenBank/DDBJ whole genome shotgun (WGS) entry which is preliminary data.</text>
</comment>
<reference evidence="1" key="1">
    <citation type="journal article" date="2014" name="Int. J. Syst. Evol. Microbiol.">
        <title>Complete genome sequence of Corynebacterium casei LMG S-19264T (=DSM 44701T), isolated from a smear-ripened cheese.</title>
        <authorList>
            <consortium name="US DOE Joint Genome Institute (JGI-PGF)"/>
            <person name="Walter F."/>
            <person name="Albersmeier A."/>
            <person name="Kalinowski J."/>
            <person name="Ruckert C."/>
        </authorList>
    </citation>
    <scope>NUCLEOTIDE SEQUENCE</scope>
    <source>
        <strain evidence="1">JCM 15759</strain>
    </source>
</reference>
<reference evidence="1" key="2">
    <citation type="submission" date="2020-09" db="EMBL/GenBank/DDBJ databases">
        <authorList>
            <person name="Sun Q."/>
            <person name="Ohkuma M."/>
        </authorList>
    </citation>
    <scope>NUCLEOTIDE SEQUENCE</scope>
    <source>
        <strain evidence="1">JCM 15759</strain>
    </source>
</reference>
<evidence type="ECO:0008006" key="3">
    <source>
        <dbReference type="Google" id="ProtNLM"/>
    </source>
</evidence>
<accession>A0A830FXB3</accession>
<dbReference type="Proteomes" id="UP000656367">
    <property type="component" value="Unassembled WGS sequence"/>
</dbReference>
<dbReference type="OrthoDB" id="256755at2157"/>
<dbReference type="AlphaFoldDB" id="A0A830FXB3"/>
<proteinExistence type="predicted"/>
<evidence type="ECO:0000313" key="1">
    <source>
        <dbReference type="EMBL" id="GGM50601.1"/>
    </source>
</evidence>
<sequence>MTNHMQRGKKQVMYNFPPKATFSNPKHNLIEISDTMFGEKMDISSEQELIDYVHAKLNSWEGGVADNSVPSPTRDQWVIADPERVYAEIFPRVFECMDCGKIHDYSGNRITGLEDSGQNCQRNGCDGNLTQIHHVGVCPSCSDISSINVPSCDDHGWSYVKLDDRADRYQNFKWRCGACNGAVIKEGIHAFCDCGEYMDVTVHSASKAMNIHDLTRVDLGTNNVYQSDLRSDEEIDPLVIGAYLGEFEHPETTLREMVQKDGVSGIDYDDLDADDPEVIEGVKEALGQIGGGEDPELVRRSVKNKVGDVEPTENMRRYIQLHEIMEQESAREDASTREEQLMDQMGILDIGVTSEFPLLKGVYGYHRTFNEQEDDKLTPAVRTFPPIKVEDGDWRTPIYTTRSKTEAAIVQLDPCAVGHWLSEAGYNIADTQDMDLPEARATLYAAMEPVEPYSTDVETNEKYNEVTRAVHRLLHTMSHLLMQRASVHSGIEETSFAEYLFTDALATAIYSNNTQNYTAGGLFTLTDRNLDDWLLSTLNQGERCMYDSTCAEIRGGACHACLHISEIGCQHFNKNLSRIDLYGERIAKNAPTGFWKLTGGLGST</sequence>
<evidence type="ECO:0000313" key="2">
    <source>
        <dbReference type="Proteomes" id="UP000656367"/>
    </source>
</evidence>
<organism evidence="1 2">
    <name type="scientific">Haloarcula argentinensis</name>
    <dbReference type="NCBI Taxonomy" id="43776"/>
    <lineage>
        <taxon>Archaea</taxon>
        <taxon>Methanobacteriati</taxon>
        <taxon>Methanobacteriota</taxon>
        <taxon>Stenosarchaea group</taxon>
        <taxon>Halobacteria</taxon>
        <taxon>Halobacteriales</taxon>
        <taxon>Haloarculaceae</taxon>
        <taxon>Haloarcula</taxon>
    </lineage>
</organism>
<protein>
    <recommendedName>
        <fullName evidence="3">DUF1998 domain-containing protein</fullName>
    </recommendedName>
</protein>
<dbReference type="RefSeq" id="WP_188853795.1">
    <property type="nucleotide sequence ID" value="NZ_BMON01000005.1"/>
</dbReference>
<dbReference type="EMBL" id="BMON01000005">
    <property type="protein sequence ID" value="GGM50601.1"/>
    <property type="molecule type" value="Genomic_DNA"/>
</dbReference>